<dbReference type="PANTHER" id="PTHR35789:SF1">
    <property type="entry name" value="SPORE GERMINATION PROTEIN B3"/>
    <property type="match status" value="1"/>
</dbReference>
<evidence type="ECO:0000256" key="3">
    <source>
        <dbReference type="ARBA" id="ARBA00022544"/>
    </source>
</evidence>
<evidence type="ECO:0000313" key="11">
    <source>
        <dbReference type="Proteomes" id="UP001519307"/>
    </source>
</evidence>
<dbReference type="InterPro" id="IPR008844">
    <property type="entry name" value="Spore_GerAC-like"/>
</dbReference>
<gene>
    <name evidence="10" type="ORF">J2Z42_001640</name>
</gene>
<sequence length="387" mass="42792">MKKIICILISIIISLSFTGCRGSKQEVEKLAVVMAIGFDLTPENKYLVTVQILNAQKESSKGDQGSSSPQVMIFSSEGYTPYDAISNLSTKYGRDLYFGHSQYIVIGKHLAESGLSLFIDSALRSHQTRAGDILLLAKDKASEVVAFKPIDETIPSNSVKNLTKLQSFKGYSPIISRLDFANALYSKTSSPIMGVIDINQSSNISPTLKLDGTGVFRKDKLIGHLNIKETRGMQWIKGKVKNGTITTSLPNGKKITFYILGATSKVKSIIENNNIIIKVNIKSQSSILELDDKLDTMKHPKIMDDLGKLQSEAIEREVNLALNASQKKFDADIFDFGSLIHRDYPKEWKSLEGNWNNIFPHIKVEVTVTSNLKNPGTISKSIDSSIK</sequence>
<dbReference type="InterPro" id="IPR038501">
    <property type="entry name" value="Spore_GerAC_C_sf"/>
</dbReference>
<comment type="subcellular location">
    <subcellularLocation>
        <location evidence="1">Membrane</location>
        <topology evidence="1">Lipid-anchor</topology>
    </subcellularLocation>
</comment>
<proteinExistence type="inferred from homology"/>
<dbReference type="PROSITE" id="PS51257">
    <property type="entry name" value="PROKAR_LIPOPROTEIN"/>
    <property type="match status" value="1"/>
</dbReference>
<evidence type="ECO:0000256" key="5">
    <source>
        <dbReference type="ARBA" id="ARBA00023136"/>
    </source>
</evidence>
<evidence type="ECO:0000256" key="6">
    <source>
        <dbReference type="ARBA" id="ARBA00023139"/>
    </source>
</evidence>
<keyword evidence="3" id="KW-0309">Germination</keyword>
<keyword evidence="6" id="KW-0564">Palmitate</keyword>
<comment type="similarity">
    <text evidence="2">Belongs to the GerABKC lipoprotein family.</text>
</comment>
<organism evidence="10 11">
    <name type="scientific">Clostridium algifaecis</name>
    <dbReference type="NCBI Taxonomy" id="1472040"/>
    <lineage>
        <taxon>Bacteria</taxon>
        <taxon>Bacillati</taxon>
        <taxon>Bacillota</taxon>
        <taxon>Clostridia</taxon>
        <taxon>Eubacteriales</taxon>
        <taxon>Clostridiaceae</taxon>
        <taxon>Clostridium</taxon>
    </lineage>
</organism>
<dbReference type="Gene3D" id="3.30.300.210">
    <property type="entry name" value="Nutrient germinant receptor protein C, domain 3"/>
    <property type="match status" value="1"/>
</dbReference>
<feature type="domain" description="Spore germination protein N-terminal" evidence="9">
    <location>
        <begin position="24"/>
        <end position="197"/>
    </location>
</feature>
<evidence type="ECO:0000259" key="9">
    <source>
        <dbReference type="Pfam" id="PF25198"/>
    </source>
</evidence>
<dbReference type="NCBIfam" id="TIGR02887">
    <property type="entry name" value="spore_ger_x_C"/>
    <property type="match status" value="1"/>
</dbReference>
<keyword evidence="7" id="KW-0449">Lipoprotein</keyword>
<reference evidence="10 11" key="1">
    <citation type="submission" date="2021-03" db="EMBL/GenBank/DDBJ databases">
        <title>Genomic Encyclopedia of Type Strains, Phase IV (KMG-IV): sequencing the most valuable type-strain genomes for metagenomic binning, comparative biology and taxonomic classification.</title>
        <authorList>
            <person name="Goeker M."/>
        </authorList>
    </citation>
    <scope>NUCLEOTIDE SEQUENCE [LARGE SCALE GENOMIC DNA]</scope>
    <source>
        <strain evidence="10 11">DSM 28783</strain>
    </source>
</reference>
<evidence type="ECO:0000313" key="10">
    <source>
        <dbReference type="EMBL" id="MBP2032961.1"/>
    </source>
</evidence>
<dbReference type="InterPro" id="IPR046953">
    <property type="entry name" value="Spore_GerAC-like_C"/>
</dbReference>
<evidence type="ECO:0000256" key="1">
    <source>
        <dbReference type="ARBA" id="ARBA00004635"/>
    </source>
</evidence>
<dbReference type="Proteomes" id="UP001519307">
    <property type="component" value="Unassembled WGS sequence"/>
</dbReference>
<keyword evidence="5" id="KW-0472">Membrane</keyword>
<evidence type="ECO:0000259" key="8">
    <source>
        <dbReference type="Pfam" id="PF05504"/>
    </source>
</evidence>
<accession>A0ABS4KUB7</accession>
<feature type="domain" description="Spore germination GerAC-like C-terminal" evidence="8">
    <location>
        <begin position="211"/>
        <end position="376"/>
    </location>
</feature>
<evidence type="ECO:0000256" key="4">
    <source>
        <dbReference type="ARBA" id="ARBA00022729"/>
    </source>
</evidence>
<dbReference type="EMBL" id="JAGGLM010000009">
    <property type="protein sequence ID" value="MBP2032961.1"/>
    <property type="molecule type" value="Genomic_DNA"/>
</dbReference>
<evidence type="ECO:0000256" key="7">
    <source>
        <dbReference type="ARBA" id="ARBA00023288"/>
    </source>
</evidence>
<dbReference type="Gene3D" id="6.20.190.10">
    <property type="entry name" value="Nutrient germinant receptor protein C, domain 1"/>
    <property type="match status" value="1"/>
</dbReference>
<protein>
    <submittedName>
        <fullName evidence="10">Spore germination protein KC</fullName>
    </submittedName>
</protein>
<dbReference type="Pfam" id="PF25198">
    <property type="entry name" value="Spore_GerAC_N"/>
    <property type="match status" value="1"/>
</dbReference>
<dbReference type="RefSeq" id="WP_209702121.1">
    <property type="nucleotide sequence ID" value="NZ_JAGGLM010000009.1"/>
</dbReference>
<dbReference type="PANTHER" id="PTHR35789">
    <property type="entry name" value="SPORE GERMINATION PROTEIN B3"/>
    <property type="match status" value="1"/>
</dbReference>
<dbReference type="InterPro" id="IPR057336">
    <property type="entry name" value="GerAC_N"/>
</dbReference>
<name>A0ABS4KUB7_9CLOT</name>
<keyword evidence="11" id="KW-1185">Reference proteome</keyword>
<evidence type="ECO:0000256" key="2">
    <source>
        <dbReference type="ARBA" id="ARBA00007886"/>
    </source>
</evidence>
<keyword evidence="4" id="KW-0732">Signal</keyword>
<comment type="caution">
    <text evidence="10">The sequence shown here is derived from an EMBL/GenBank/DDBJ whole genome shotgun (WGS) entry which is preliminary data.</text>
</comment>
<dbReference type="Pfam" id="PF05504">
    <property type="entry name" value="Spore_GerAC"/>
    <property type="match status" value="1"/>
</dbReference>